<gene>
    <name evidence="7" type="ORF">KHLLAP_LOCUS4877</name>
</gene>
<sequence>MFNHLALVFFAAVTALFGHYISAALFSSLKIFPGPFWAQFSNFWRFFNVKKHHKLQLDLHRKYGSAVRFGPNVVSFSDPALIRTLYDTRGTYPKSDFYSPMDTLLPSGAIVQNSFGTRDNTWHGQYLKPISAFYRDMKHVFALEPQIDSTVQHLCDKLSEPCAGKPASVDLERQITYLAYDAVGEITFSSRLGFIDGKGDDGHIDAAVDAVKHFARTSQVPVVDWWMTKNRYVNLGKGGFGWAADFAIARLQQRMKENEERAKTGETKERLDHLDLFMQLPSTPPEMIVSYTMQNLVAGADTVAITIQATMFHLLKNRSAYDRLTKDLLAANLSMPVQYKEACSVEYLEAVINEGLRIAPANGMSLERVVPSGGLTLPDGRFIPEGTLVGINPWVVQRDEKIYGAEVDSFKPERWLRASGEDEAAFTQRLQGMKSTMLAFGAGNRVCLGKKIAELEIYKTIATLVASFEIALEDPNAKLDQPNYWFTFVESPIMVRMQKR</sequence>
<accession>A0AAI8YGZ5</accession>
<keyword evidence="6" id="KW-0503">Monooxygenase</keyword>
<evidence type="ECO:0000256" key="5">
    <source>
        <dbReference type="PIRSR" id="PIRSR602401-1"/>
    </source>
</evidence>
<evidence type="ECO:0000313" key="7">
    <source>
        <dbReference type="EMBL" id="CAJ2504409.1"/>
    </source>
</evidence>
<dbReference type="InterPro" id="IPR002401">
    <property type="entry name" value="Cyt_P450_E_grp-I"/>
</dbReference>
<dbReference type="InterPro" id="IPR001128">
    <property type="entry name" value="Cyt_P450"/>
</dbReference>
<dbReference type="InterPro" id="IPR036396">
    <property type="entry name" value="Cyt_P450_sf"/>
</dbReference>
<keyword evidence="8" id="KW-1185">Reference proteome</keyword>
<dbReference type="Pfam" id="PF00067">
    <property type="entry name" value="p450"/>
    <property type="match status" value="1"/>
</dbReference>
<evidence type="ECO:0000256" key="3">
    <source>
        <dbReference type="ARBA" id="ARBA00022723"/>
    </source>
</evidence>
<evidence type="ECO:0000256" key="1">
    <source>
        <dbReference type="ARBA" id="ARBA00001971"/>
    </source>
</evidence>
<dbReference type="InterPro" id="IPR050121">
    <property type="entry name" value="Cytochrome_P450_monoxygenase"/>
</dbReference>
<protein>
    <submittedName>
        <fullName evidence="7">Uu.00g118030.m01.CDS01</fullName>
    </submittedName>
</protein>
<comment type="cofactor">
    <cofactor evidence="1 5">
        <name>heme</name>
        <dbReference type="ChEBI" id="CHEBI:30413"/>
    </cofactor>
</comment>
<dbReference type="PRINTS" id="PR00385">
    <property type="entry name" value="P450"/>
</dbReference>
<dbReference type="AlphaFoldDB" id="A0AAI8YGZ5"/>
<dbReference type="EMBL" id="CAUWAG010000006">
    <property type="protein sequence ID" value="CAJ2504409.1"/>
    <property type="molecule type" value="Genomic_DNA"/>
</dbReference>
<proteinExistence type="inferred from homology"/>
<dbReference type="GO" id="GO:0020037">
    <property type="term" value="F:heme binding"/>
    <property type="evidence" value="ECO:0007669"/>
    <property type="project" value="InterPro"/>
</dbReference>
<name>A0AAI8YGZ5_9PEZI</name>
<keyword evidence="3 5" id="KW-0479">Metal-binding</keyword>
<evidence type="ECO:0000256" key="4">
    <source>
        <dbReference type="ARBA" id="ARBA00023004"/>
    </source>
</evidence>
<dbReference type="PROSITE" id="PS00086">
    <property type="entry name" value="CYTOCHROME_P450"/>
    <property type="match status" value="1"/>
</dbReference>
<keyword evidence="2 5" id="KW-0349">Heme</keyword>
<dbReference type="PANTHER" id="PTHR24305">
    <property type="entry name" value="CYTOCHROME P450"/>
    <property type="match status" value="1"/>
</dbReference>
<dbReference type="PANTHER" id="PTHR24305:SF180">
    <property type="entry name" value="P450, PUTATIVE (EUROFUNG)-RELATED"/>
    <property type="match status" value="1"/>
</dbReference>
<dbReference type="Proteomes" id="UP001295740">
    <property type="component" value="Unassembled WGS sequence"/>
</dbReference>
<dbReference type="GO" id="GO:0004497">
    <property type="term" value="F:monooxygenase activity"/>
    <property type="evidence" value="ECO:0007669"/>
    <property type="project" value="UniProtKB-KW"/>
</dbReference>
<dbReference type="PRINTS" id="PR00463">
    <property type="entry name" value="EP450I"/>
</dbReference>
<dbReference type="SUPFAM" id="SSF48264">
    <property type="entry name" value="Cytochrome P450"/>
    <property type="match status" value="1"/>
</dbReference>
<evidence type="ECO:0000256" key="2">
    <source>
        <dbReference type="ARBA" id="ARBA00022617"/>
    </source>
</evidence>
<comment type="caution">
    <text evidence="7">The sequence shown here is derived from an EMBL/GenBank/DDBJ whole genome shotgun (WGS) entry which is preliminary data.</text>
</comment>
<dbReference type="Gene3D" id="1.10.630.10">
    <property type="entry name" value="Cytochrome P450"/>
    <property type="match status" value="1"/>
</dbReference>
<dbReference type="GO" id="GO:0005506">
    <property type="term" value="F:iron ion binding"/>
    <property type="evidence" value="ECO:0007669"/>
    <property type="project" value="InterPro"/>
</dbReference>
<feature type="binding site" description="axial binding residue" evidence="5">
    <location>
        <position position="447"/>
    </location>
    <ligand>
        <name>heme</name>
        <dbReference type="ChEBI" id="CHEBI:30413"/>
    </ligand>
    <ligandPart>
        <name>Fe</name>
        <dbReference type="ChEBI" id="CHEBI:18248"/>
    </ligandPart>
</feature>
<evidence type="ECO:0000256" key="6">
    <source>
        <dbReference type="RuleBase" id="RU000461"/>
    </source>
</evidence>
<comment type="similarity">
    <text evidence="6">Belongs to the cytochrome P450 family.</text>
</comment>
<keyword evidence="4 5" id="KW-0408">Iron</keyword>
<reference evidence="7" key="1">
    <citation type="submission" date="2023-10" db="EMBL/GenBank/DDBJ databases">
        <authorList>
            <person name="Hackl T."/>
        </authorList>
    </citation>
    <scope>NUCLEOTIDE SEQUENCE</scope>
</reference>
<dbReference type="GO" id="GO:0016705">
    <property type="term" value="F:oxidoreductase activity, acting on paired donors, with incorporation or reduction of molecular oxygen"/>
    <property type="evidence" value="ECO:0007669"/>
    <property type="project" value="InterPro"/>
</dbReference>
<organism evidence="7 8">
    <name type="scientific">Anthostomella pinea</name>
    <dbReference type="NCBI Taxonomy" id="933095"/>
    <lineage>
        <taxon>Eukaryota</taxon>
        <taxon>Fungi</taxon>
        <taxon>Dikarya</taxon>
        <taxon>Ascomycota</taxon>
        <taxon>Pezizomycotina</taxon>
        <taxon>Sordariomycetes</taxon>
        <taxon>Xylariomycetidae</taxon>
        <taxon>Xylariales</taxon>
        <taxon>Xylariaceae</taxon>
        <taxon>Anthostomella</taxon>
    </lineage>
</organism>
<dbReference type="CDD" id="cd11060">
    <property type="entry name" value="CYP57A1-like"/>
    <property type="match status" value="1"/>
</dbReference>
<keyword evidence="6" id="KW-0560">Oxidoreductase</keyword>
<evidence type="ECO:0000313" key="8">
    <source>
        <dbReference type="Proteomes" id="UP001295740"/>
    </source>
</evidence>
<dbReference type="InterPro" id="IPR017972">
    <property type="entry name" value="Cyt_P450_CS"/>
</dbReference>